<keyword evidence="14" id="KW-1185">Reference proteome</keyword>
<keyword evidence="11" id="KW-0813">Transport</keyword>
<keyword evidence="11" id="KW-0811">Translocation</keyword>
<evidence type="ECO:0000256" key="9">
    <source>
        <dbReference type="ARBA" id="ARBA00023136"/>
    </source>
</evidence>
<keyword evidence="7 11" id="KW-1133">Transmembrane helix</keyword>
<evidence type="ECO:0000313" key="14">
    <source>
        <dbReference type="Proteomes" id="UP000194280"/>
    </source>
</evidence>
<dbReference type="GO" id="GO:0030150">
    <property type="term" value="P:protein import into mitochondrial matrix"/>
    <property type="evidence" value="ECO:0007669"/>
    <property type="project" value="UniProtKB-UniRule"/>
</dbReference>
<comment type="similarity">
    <text evidence="2 11">Belongs to the TIM21 family.</text>
</comment>
<keyword evidence="4 11" id="KW-0812">Transmembrane</keyword>
<comment type="function">
    <text evidence="10">Essential component of the TIM23 complex, a complex that mediates the translocation of transit peptide-containing proteins across the mitochondrial inner membrane. Required to keep the TOM and the TIM23 complexes in close contact. At some point, it is released from the TOM23 complex to allow protein translocation into the mitochondrial matrix.</text>
</comment>
<keyword evidence="8 11" id="KW-0496">Mitochondrion</keyword>
<keyword evidence="11" id="KW-0653">Protein transport</keyword>
<dbReference type="VEuPathDB" id="FungiDB:BTJ68_02255"/>
<evidence type="ECO:0000256" key="4">
    <source>
        <dbReference type="ARBA" id="ARBA00022692"/>
    </source>
</evidence>
<protein>
    <recommendedName>
        <fullName evidence="3 11">Mitochondrial import inner membrane translocase subunit Tim21</fullName>
    </recommendedName>
</protein>
<dbReference type="EMBL" id="MUNK01000020">
    <property type="protein sequence ID" value="OTA37424.1"/>
    <property type="molecule type" value="Genomic_DNA"/>
</dbReference>
<reference evidence="13 14" key="1">
    <citation type="submission" date="2017-01" db="EMBL/GenBank/DDBJ databases">
        <title>The recent genome duplication of the halophilic yeast Hortaea werneckii: insights from long-read sequencing.</title>
        <authorList>
            <person name="Sinha S."/>
            <person name="Flibotte S."/>
            <person name="Neira M."/>
            <person name="Lenassi M."/>
            <person name="Gostincar C."/>
            <person name="Stajich J.E."/>
            <person name="Nislow C.E."/>
        </authorList>
    </citation>
    <scope>NUCLEOTIDE SEQUENCE [LARGE SCALE GENOMIC DNA]</scope>
    <source>
        <strain evidence="13 14">EXF-2000</strain>
    </source>
</reference>
<evidence type="ECO:0000256" key="8">
    <source>
        <dbReference type="ARBA" id="ARBA00023128"/>
    </source>
</evidence>
<keyword evidence="6" id="KW-0809">Transit peptide</keyword>
<gene>
    <name evidence="13" type="ORF">BTJ68_02255</name>
</gene>
<evidence type="ECO:0000256" key="6">
    <source>
        <dbReference type="ARBA" id="ARBA00022946"/>
    </source>
</evidence>
<dbReference type="FunCoup" id="A0A1Z5TN33">
    <property type="interactions" value="416"/>
</dbReference>
<feature type="compositionally biased region" description="Polar residues" evidence="12">
    <location>
        <begin position="27"/>
        <end position="47"/>
    </location>
</feature>
<feature type="transmembrane region" description="Helical" evidence="11">
    <location>
        <begin position="81"/>
        <end position="101"/>
    </location>
</feature>
<dbReference type="Gene3D" id="3.10.450.320">
    <property type="entry name" value="Mitochondrial import inner membrane translocase subunit Tim21"/>
    <property type="match status" value="1"/>
</dbReference>
<dbReference type="FunFam" id="3.10.450.320:FF:000002">
    <property type="entry name" value="Mitochondrial import inner membrane translocase subunit tim21"/>
    <property type="match status" value="1"/>
</dbReference>
<evidence type="ECO:0000256" key="12">
    <source>
        <dbReference type="SAM" id="MobiDB-lite"/>
    </source>
</evidence>
<evidence type="ECO:0000256" key="10">
    <source>
        <dbReference type="ARBA" id="ARBA00060204"/>
    </source>
</evidence>
<evidence type="ECO:0000256" key="1">
    <source>
        <dbReference type="ARBA" id="ARBA00004434"/>
    </source>
</evidence>
<feature type="region of interest" description="Disordered" evidence="12">
    <location>
        <begin position="27"/>
        <end position="52"/>
    </location>
</feature>
<dbReference type="GO" id="GO:0005744">
    <property type="term" value="C:TIM23 mitochondrial import inner membrane translocase complex"/>
    <property type="evidence" value="ECO:0007669"/>
    <property type="project" value="UniProtKB-UniRule"/>
</dbReference>
<evidence type="ECO:0000256" key="3">
    <source>
        <dbReference type="ARBA" id="ARBA00020726"/>
    </source>
</evidence>
<comment type="subunit">
    <text evidence="11">Component of the TIM23 complex.</text>
</comment>
<dbReference type="InParanoid" id="A0A1Z5TN33"/>
<sequence length="242" mass="26806">MSAVAMAAPATMLSRALRTQSLRQASLLSKPQTRAATTSQLPNSSPTPRRRSVTVANDTGYVPWKDLSAGEKAARSTQQSFNFGVVLLGAGLTGAVAYILYMEVFSTDSKTAVFNKAADRIRKDSRCLDILAGTDGHHTKHEITAHGEPSWSRWARNRTIASRHETDRAGIEHTYLHFYVEGPKDHGTVHVHVARRPNEKEWEYRLLALDVAGHQRVELENKDASLLGSKQGMGKMFGVRWN</sequence>
<dbReference type="PANTHER" id="PTHR13032">
    <property type="entry name" value="MITOCHONDRIAL IMPORT INNER MEMBRANE TRANSLOCASE SUBUNIT TIM21"/>
    <property type="match status" value="1"/>
</dbReference>
<comment type="subcellular location">
    <subcellularLocation>
        <location evidence="1 11">Mitochondrion inner membrane</location>
        <topology evidence="1 11">Single-pass membrane protein</topology>
    </subcellularLocation>
</comment>
<name>A0A1Z5TN33_HORWE</name>
<accession>A0A1Z5TN33</accession>
<dbReference type="InterPro" id="IPR013261">
    <property type="entry name" value="Tim21"/>
</dbReference>
<dbReference type="PANTHER" id="PTHR13032:SF6">
    <property type="entry name" value="MITOCHONDRIAL IMPORT INNER MEMBRANE TRANSLOCASE SUBUNIT TIM21"/>
    <property type="match status" value="1"/>
</dbReference>
<evidence type="ECO:0000256" key="11">
    <source>
        <dbReference type="RuleBase" id="RU367142"/>
    </source>
</evidence>
<dbReference type="STRING" id="1157616.A0A1Z5TN33"/>
<dbReference type="Pfam" id="PF08294">
    <property type="entry name" value="TIM21"/>
    <property type="match status" value="1"/>
</dbReference>
<dbReference type="AlphaFoldDB" id="A0A1Z5TN33"/>
<keyword evidence="5 11" id="KW-0999">Mitochondrion inner membrane</keyword>
<comment type="caution">
    <text evidence="13">The sequence shown here is derived from an EMBL/GenBank/DDBJ whole genome shotgun (WGS) entry which is preliminary data.</text>
</comment>
<evidence type="ECO:0000256" key="7">
    <source>
        <dbReference type="ARBA" id="ARBA00022989"/>
    </source>
</evidence>
<evidence type="ECO:0000256" key="5">
    <source>
        <dbReference type="ARBA" id="ARBA00022792"/>
    </source>
</evidence>
<dbReference type="InterPro" id="IPR038552">
    <property type="entry name" value="Tim21_IMS_sf"/>
</dbReference>
<dbReference type="Proteomes" id="UP000194280">
    <property type="component" value="Unassembled WGS sequence"/>
</dbReference>
<keyword evidence="9 11" id="KW-0472">Membrane</keyword>
<proteinExistence type="inferred from homology"/>
<evidence type="ECO:0000313" key="13">
    <source>
        <dbReference type="EMBL" id="OTA37424.1"/>
    </source>
</evidence>
<dbReference type="OrthoDB" id="436405at2759"/>
<organism evidence="13 14">
    <name type="scientific">Hortaea werneckii EXF-2000</name>
    <dbReference type="NCBI Taxonomy" id="1157616"/>
    <lineage>
        <taxon>Eukaryota</taxon>
        <taxon>Fungi</taxon>
        <taxon>Dikarya</taxon>
        <taxon>Ascomycota</taxon>
        <taxon>Pezizomycotina</taxon>
        <taxon>Dothideomycetes</taxon>
        <taxon>Dothideomycetidae</taxon>
        <taxon>Mycosphaerellales</taxon>
        <taxon>Teratosphaeriaceae</taxon>
        <taxon>Hortaea</taxon>
    </lineage>
</organism>
<evidence type="ECO:0000256" key="2">
    <source>
        <dbReference type="ARBA" id="ARBA00010867"/>
    </source>
</evidence>